<dbReference type="Proteomes" id="UP001500021">
    <property type="component" value="Unassembled WGS sequence"/>
</dbReference>
<dbReference type="EMBL" id="BAAAFA010000008">
    <property type="protein sequence ID" value="GAA0820046.1"/>
    <property type="molecule type" value="Genomic_DNA"/>
</dbReference>
<reference evidence="1 2" key="1">
    <citation type="journal article" date="2019" name="Int. J. Syst. Evol. Microbiol.">
        <title>The Global Catalogue of Microorganisms (GCM) 10K type strain sequencing project: providing services to taxonomists for standard genome sequencing and annotation.</title>
        <authorList>
            <consortium name="The Broad Institute Genomics Platform"/>
            <consortium name="The Broad Institute Genome Sequencing Center for Infectious Disease"/>
            <person name="Wu L."/>
            <person name="Ma J."/>
        </authorList>
    </citation>
    <scope>NUCLEOTIDE SEQUENCE [LARGE SCALE GENOMIC DNA]</scope>
    <source>
        <strain evidence="1 2">JCM 15608</strain>
    </source>
</reference>
<accession>A0ABN1L8R1</accession>
<evidence type="ECO:0000313" key="2">
    <source>
        <dbReference type="Proteomes" id="UP001500021"/>
    </source>
</evidence>
<protein>
    <submittedName>
        <fullName evidence="1">DUF2835 domain-containing protein</fullName>
    </submittedName>
</protein>
<evidence type="ECO:0000313" key="1">
    <source>
        <dbReference type="EMBL" id="GAA0820046.1"/>
    </source>
</evidence>
<dbReference type="RefSeq" id="WP_215980733.1">
    <property type="nucleotide sequence ID" value="NZ_BAAAFA010000008.1"/>
</dbReference>
<sequence length="71" mass="8185">MKYYFTINMSAYDFLPYYQGHVESIVATTTTGVRVQFPAMHLRQHVTSIGIKGYFCLETQNNKFLALTKIS</sequence>
<keyword evidence="2" id="KW-1185">Reference proteome</keyword>
<dbReference type="Pfam" id="PF11197">
    <property type="entry name" value="DUF2835"/>
    <property type="match status" value="1"/>
</dbReference>
<name>A0ABN1L8R1_9GAMM</name>
<proteinExistence type="predicted"/>
<gene>
    <name evidence="1" type="ORF">GCM10009111_24910</name>
</gene>
<dbReference type="InterPro" id="IPR021363">
    <property type="entry name" value="DUF2835"/>
</dbReference>
<comment type="caution">
    <text evidence="1">The sequence shown here is derived from an EMBL/GenBank/DDBJ whole genome shotgun (WGS) entry which is preliminary data.</text>
</comment>
<organism evidence="1 2">
    <name type="scientific">Colwellia asteriadis</name>
    <dbReference type="NCBI Taxonomy" id="517723"/>
    <lineage>
        <taxon>Bacteria</taxon>
        <taxon>Pseudomonadati</taxon>
        <taxon>Pseudomonadota</taxon>
        <taxon>Gammaproteobacteria</taxon>
        <taxon>Alteromonadales</taxon>
        <taxon>Colwelliaceae</taxon>
        <taxon>Colwellia</taxon>
    </lineage>
</organism>